<gene>
    <name evidence="2" type="ORF">g.36630</name>
</gene>
<name>A0A1B6G0E3_9HEMI</name>
<reference evidence="2" key="1">
    <citation type="submission" date="2015-11" db="EMBL/GenBank/DDBJ databases">
        <title>De novo transcriptome assembly of four potential Pierce s Disease insect vectors from Arizona vineyards.</title>
        <authorList>
            <person name="Tassone E.E."/>
        </authorList>
    </citation>
    <scope>NUCLEOTIDE SEQUENCE</scope>
</reference>
<protein>
    <submittedName>
        <fullName evidence="2">Uncharacterized protein</fullName>
    </submittedName>
</protein>
<evidence type="ECO:0000313" key="2">
    <source>
        <dbReference type="EMBL" id="JAS55890.1"/>
    </source>
</evidence>
<feature type="region of interest" description="Disordered" evidence="1">
    <location>
        <begin position="58"/>
        <end position="87"/>
    </location>
</feature>
<sequence length="606" mass="70371">MPKRRKQNPQSSSSLYFDVMQEKIQAENIKRKKLSMKANSEPELLFLQFDPNITGSRASSSVNKCLKGSGSTSKKTWQPPIKVNNQGENTEFNKTYIKKGKLSNESPFLQEIKENVPHYKYKKHILNMSSVTNFENTTFKDSNHFDSEKNTTNTNLNDEQDFIQERKNKEQFDKGNLNVEKCRKMPITVQDDGNKKWDVTKDKCILNYTNQKIKNPNINETSIVNQDSLKLFNDDECDKIKQVEDIGNVNNEHNLQSCSTPLLNSQTEPNCTIDHEERNTNVKGDLDPNCNQVQHLYSGIQQKIILKSGDSNEIDEIITFNNNIVSGNLNEEVDKILCTPENEGYVHKKLHQEIKITALELNRDCEENYSTNYHEGKESKSSIREQKDEDIQIKKMVDCNTIVKEIHFSEMKTFCEHDVRVKSLNTINNNSYLNEFEGKKIESTSQDKKEEGYECINVQNGKQCKATLADTNEKLEENKCKDDEEKELISTVKKQIEIIDEDQSENEEKEYKHSIQDQNENFMENKCIDNWEEKELVFTVQEQKGKDEGNESIGVHEEKDSILTQVDQYGKFKENVYLNDYVEKEIIYTAQEQHDKIEGNINNYDE</sequence>
<dbReference type="AlphaFoldDB" id="A0A1B6G0E3"/>
<dbReference type="EMBL" id="GECZ01013879">
    <property type="protein sequence ID" value="JAS55890.1"/>
    <property type="molecule type" value="Transcribed_RNA"/>
</dbReference>
<feature type="compositionally biased region" description="Polar residues" evidence="1">
    <location>
        <begin position="58"/>
        <end position="76"/>
    </location>
</feature>
<proteinExistence type="predicted"/>
<feature type="non-terminal residue" evidence="2">
    <location>
        <position position="606"/>
    </location>
</feature>
<evidence type="ECO:0000256" key="1">
    <source>
        <dbReference type="SAM" id="MobiDB-lite"/>
    </source>
</evidence>
<accession>A0A1B6G0E3</accession>
<organism evidence="2">
    <name type="scientific">Cuerna arida</name>
    <dbReference type="NCBI Taxonomy" id="1464854"/>
    <lineage>
        <taxon>Eukaryota</taxon>
        <taxon>Metazoa</taxon>
        <taxon>Ecdysozoa</taxon>
        <taxon>Arthropoda</taxon>
        <taxon>Hexapoda</taxon>
        <taxon>Insecta</taxon>
        <taxon>Pterygota</taxon>
        <taxon>Neoptera</taxon>
        <taxon>Paraneoptera</taxon>
        <taxon>Hemiptera</taxon>
        <taxon>Auchenorrhyncha</taxon>
        <taxon>Membracoidea</taxon>
        <taxon>Cicadellidae</taxon>
        <taxon>Cicadellinae</taxon>
        <taxon>Proconiini</taxon>
        <taxon>Cuerna</taxon>
    </lineage>
</organism>